<accession>I2Q1F5</accession>
<reference evidence="1" key="1">
    <citation type="submission" date="2011-11" db="EMBL/GenBank/DDBJ databases">
        <title>Improved High-Quality Draft sequence of Desulfovibrio sp. U5L.</title>
        <authorList>
            <consortium name="US DOE Joint Genome Institute"/>
            <person name="Lucas S."/>
            <person name="Han J."/>
            <person name="Lapidus A."/>
            <person name="Cheng J.-F."/>
            <person name="Goodwin L."/>
            <person name="Pitluck S."/>
            <person name="Peters L."/>
            <person name="Ovchinnikova G."/>
            <person name="Held B."/>
            <person name="Detter J.C."/>
            <person name="Han C."/>
            <person name="Tapia R."/>
            <person name="Land M."/>
            <person name="Hauser L."/>
            <person name="Kyrpides N."/>
            <person name="Ivanova N."/>
            <person name="Pagani I."/>
            <person name="Gabster J."/>
            <person name="Walker C."/>
            <person name="Stolyar S."/>
            <person name="Stahl D."/>
            <person name="Arkin A."/>
            <person name="Dehal P."/>
            <person name="Hazen T."/>
            <person name="Woyke T."/>
        </authorList>
    </citation>
    <scope>NUCLEOTIDE SEQUENCE [LARGE SCALE GENOMIC DNA]</scope>
    <source>
        <strain evidence="1">U5L</strain>
    </source>
</reference>
<name>I2Q1F5_9BACT</name>
<sequence length="58" mass="6916">MLRNKEEICAVLGIGRRRFIRYLKEASPPMPVRFDGFSYIADREELLAWRRNYIQAAQ</sequence>
<organism evidence="1">
    <name type="scientific">Desulfovibrio sp. U5L</name>
    <dbReference type="NCBI Taxonomy" id="596152"/>
    <lineage>
        <taxon>Bacteria</taxon>
        <taxon>Pseudomonadati</taxon>
        <taxon>Thermodesulfobacteriota</taxon>
        <taxon>Desulfovibrionia</taxon>
        <taxon>Desulfovibrionales</taxon>
        <taxon>Desulfovibrionaceae</taxon>
        <taxon>Desulfovibrio</taxon>
    </lineage>
</organism>
<dbReference type="HOGENOM" id="CLU_2972086_0_0_7"/>
<gene>
    <name evidence="1" type="ORF">DesU5LDRAFT_1937</name>
    <name evidence="2" type="ORF">DesU5LDRAFT_3568</name>
</gene>
<dbReference type="EMBL" id="JH600068">
    <property type="protein sequence ID" value="EIG55189.1"/>
    <property type="molecule type" value="Genomic_DNA"/>
</dbReference>
<dbReference type="EMBL" id="JH600068">
    <property type="protein sequence ID" value="EIG53611.1"/>
    <property type="molecule type" value="Genomic_DNA"/>
</dbReference>
<dbReference type="STRING" id="596152.DesU5LDRAFT_1937"/>
<dbReference type="OrthoDB" id="9861150at2"/>
<protein>
    <submittedName>
        <fullName evidence="1">Uncharacterized protein</fullName>
    </submittedName>
</protein>
<proteinExistence type="predicted"/>
<evidence type="ECO:0000313" key="1">
    <source>
        <dbReference type="EMBL" id="EIG53611.1"/>
    </source>
</evidence>
<evidence type="ECO:0000313" key="2">
    <source>
        <dbReference type="EMBL" id="EIG55189.1"/>
    </source>
</evidence>
<dbReference type="AlphaFoldDB" id="I2Q1F5"/>